<dbReference type="InterPro" id="IPR003959">
    <property type="entry name" value="ATPase_AAA_core"/>
</dbReference>
<evidence type="ECO:0000259" key="1">
    <source>
        <dbReference type="Pfam" id="PF13304"/>
    </source>
</evidence>
<dbReference type="Gene3D" id="3.40.50.300">
    <property type="entry name" value="P-loop containing nucleotide triphosphate hydrolases"/>
    <property type="match status" value="1"/>
</dbReference>
<dbReference type="PANTHER" id="PTHR40396">
    <property type="entry name" value="ATPASE-LIKE PROTEIN"/>
    <property type="match status" value="1"/>
</dbReference>
<name>A0A173XPB7_9FIRM</name>
<dbReference type="GO" id="GO:0016887">
    <property type="term" value="F:ATP hydrolysis activity"/>
    <property type="evidence" value="ECO:0007669"/>
    <property type="project" value="InterPro"/>
</dbReference>
<dbReference type="EMBL" id="CYYR01000003">
    <property type="protein sequence ID" value="CUN53413.1"/>
    <property type="molecule type" value="Genomic_DNA"/>
</dbReference>
<reference evidence="2 3" key="1">
    <citation type="submission" date="2015-09" db="EMBL/GenBank/DDBJ databases">
        <authorList>
            <consortium name="Pathogen Informatics"/>
        </authorList>
    </citation>
    <scope>NUCLEOTIDE SEQUENCE [LARGE SCALE GENOMIC DNA]</scope>
    <source>
        <strain evidence="2 3">2789STDY5608835</strain>
    </source>
</reference>
<dbReference type="Pfam" id="PF13304">
    <property type="entry name" value="AAA_21"/>
    <property type="match status" value="1"/>
</dbReference>
<protein>
    <submittedName>
        <fullName evidence="2">Predicted ATPase</fullName>
    </submittedName>
</protein>
<organism evidence="2 3">
    <name type="scientific">Roseburia inulinivorans</name>
    <dbReference type="NCBI Taxonomy" id="360807"/>
    <lineage>
        <taxon>Bacteria</taxon>
        <taxon>Bacillati</taxon>
        <taxon>Bacillota</taxon>
        <taxon>Clostridia</taxon>
        <taxon>Lachnospirales</taxon>
        <taxon>Lachnospiraceae</taxon>
        <taxon>Roseburia</taxon>
    </lineage>
</organism>
<sequence>MLLRFKVKNYRSLRDEAVLDMEAAGLGDRKECLLKYKRNEFLPVISINGKNGGGKSNIIRSMWLATQFIKNAQRTQHETAEVPVRPFELNDYSKNEPTFFEFEYEDEGIWYCYGFSATRKCICKEYLYWAPKGQKSVVFNREFQEFSFPVNKDKKIKEMISKAVASNQLFFAISCTMNYEPCIKAMKWFRTKLFFSRDYSDLGKNLLEYSDDSEMLKSVTSIAKIADLGISDMKFEINNKVITSLDELPPDISIEGRQKIEKALAQFKESLSGDADNVNGIIQYNELKATSFHVGVDSEGRKMEYPLNLADESDGTIRLMARATAMEAALKNGGVFIIDEIEDRLHPKLVEYIINRFQYNNVTKAQLIFTTHSIDIMDREMLRRDQYYLVDKNGETGVSELYAVSDFSVRNDEKVGKAYLLGKYGAVPYIREE</sequence>
<dbReference type="InterPro" id="IPR027417">
    <property type="entry name" value="P-loop_NTPase"/>
</dbReference>
<dbReference type="PANTHER" id="PTHR40396:SF1">
    <property type="entry name" value="ATPASE AAA-TYPE CORE DOMAIN-CONTAINING PROTEIN"/>
    <property type="match status" value="1"/>
</dbReference>
<dbReference type="SUPFAM" id="SSF52540">
    <property type="entry name" value="P-loop containing nucleoside triphosphate hydrolases"/>
    <property type="match status" value="1"/>
</dbReference>
<dbReference type="Proteomes" id="UP000095395">
    <property type="component" value="Unassembled WGS sequence"/>
</dbReference>
<gene>
    <name evidence="2" type="ORF">ERS852392_00662</name>
</gene>
<accession>A0A173XPB7</accession>
<proteinExistence type="predicted"/>
<dbReference type="GO" id="GO:0005524">
    <property type="term" value="F:ATP binding"/>
    <property type="evidence" value="ECO:0007669"/>
    <property type="project" value="InterPro"/>
</dbReference>
<dbReference type="RefSeq" id="WP_055301382.1">
    <property type="nucleotide sequence ID" value="NZ_CYYR01000003.1"/>
</dbReference>
<feature type="domain" description="ATPase AAA-type core" evidence="1">
    <location>
        <begin position="48"/>
        <end position="378"/>
    </location>
</feature>
<dbReference type="AlphaFoldDB" id="A0A173XPB7"/>
<evidence type="ECO:0000313" key="2">
    <source>
        <dbReference type="EMBL" id="CUN53413.1"/>
    </source>
</evidence>
<evidence type="ECO:0000313" key="3">
    <source>
        <dbReference type="Proteomes" id="UP000095395"/>
    </source>
</evidence>